<evidence type="ECO:0000313" key="1">
    <source>
        <dbReference type="EMBL" id="CAB4591976.1"/>
    </source>
</evidence>
<evidence type="ECO:0000313" key="3">
    <source>
        <dbReference type="EMBL" id="CAB4712463.1"/>
    </source>
</evidence>
<dbReference type="PROSITE" id="PS51257">
    <property type="entry name" value="PROKAR_LIPOPROTEIN"/>
    <property type="match status" value="1"/>
</dbReference>
<evidence type="ECO:0000313" key="2">
    <source>
        <dbReference type="EMBL" id="CAB4680702.1"/>
    </source>
</evidence>
<proteinExistence type="predicted"/>
<protein>
    <submittedName>
        <fullName evidence="1">Unannotated protein</fullName>
    </submittedName>
</protein>
<organism evidence="1">
    <name type="scientific">freshwater metagenome</name>
    <dbReference type="NCBI Taxonomy" id="449393"/>
    <lineage>
        <taxon>unclassified sequences</taxon>
        <taxon>metagenomes</taxon>
        <taxon>ecological metagenomes</taxon>
    </lineage>
</organism>
<accession>A0A6J6FSF6</accession>
<evidence type="ECO:0000313" key="4">
    <source>
        <dbReference type="EMBL" id="CAB4773084.1"/>
    </source>
</evidence>
<dbReference type="EMBL" id="CAEZZS010000014">
    <property type="protein sequence ID" value="CAB4773084.1"/>
    <property type="molecule type" value="Genomic_DNA"/>
</dbReference>
<evidence type="ECO:0000313" key="5">
    <source>
        <dbReference type="EMBL" id="CAB4877702.1"/>
    </source>
</evidence>
<gene>
    <name evidence="1" type="ORF">UFOPK1811_00222</name>
    <name evidence="2" type="ORF">UFOPK2360_00524</name>
    <name evidence="3" type="ORF">UFOPK2659_00179</name>
    <name evidence="4" type="ORF">UFOPK2922_00477</name>
    <name evidence="5" type="ORF">UFOPK3306_01290</name>
    <name evidence="6" type="ORF">UFOPK4209_00555</name>
</gene>
<dbReference type="EMBL" id="CAEZYJ010000011">
    <property type="protein sequence ID" value="CAB4712463.1"/>
    <property type="molecule type" value="Genomic_DNA"/>
</dbReference>
<reference evidence="1" key="1">
    <citation type="submission" date="2020-05" db="EMBL/GenBank/DDBJ databases">
        <authorList>
            <person name="Chiriac C."/>
            <person name="Salcher M."/>
            <person name="Ghai R."/>
            <person name="Kavagutti S V."/>
        </authorList>
    </citation>
    <scope>NUCLEOTIDE SEQUENCE</scope>
</reference>
<sequence>MRVRALALTITTILLLTGCAQSSQRYAANPDVGAYFTAPTKWIKIDEKILRKAERKGADAAGLEKANLVLWQEAYSKLPNVLPKEIFGLNPTEHPIAFIRVRQLTMEESNEVSLNSLRDLIIPVTKLYSGQSTVVSDFILLDDEEIVEEGARGVRTTFSFTPPGSLNETVKQTSLISEDRSTLYFFIVRCTTKCFKANSEEIDKISDSFTVRGVR</sequence>
<dbReference type="EMBL" id="CAFBLI010000146">
    <property type="protein sequence ID" value="CAB4877702.1"/>
    <property type="molecule type" value="Genomic_DNA"/>
</dbReference>
<evidence type="ECO:0000313" key="6">
    <source>
        <dbReference type="EMBL" id="CAB5037220.1"/>
    </source>
</evidence>
<dbReference type="AlphaFoldDB" id="A0A6J6FSF6"/>
<dbReference type="EMBL" id="CAEZXH010000022">
    <property type="protein sequence ID" value="CAB4680702.1"/>
    <property type="molecule type" value="Genomic_DNA"/>
</dbReference>
<name>A0A6J6FSF6_9ZZZZ</name>
<dbReference type="EMBL" id="CAFBPY010000069">
    <property type="protein sequence ID" value="CAB5037220.1"/>
    <property type="molecule type" value="Genomic_DNA"/>
</dbReference>
<dbReference type="EMBL" id="CAEZUJ010000005">
    <property type="protein sequence ID" value="CAB4591976.1"/>
    <property type="molecule type" value="Genomic_DNA"/>
</dbReference>